<dbReference type="Pfam" id="PF00891">
    <property type="entry name" value="Methyltransf_2"/>
    <property type="match status" value="1"/>
</dbReference>
<keyword evidence="9" id="KW-1185">Reference proteome</keyword>
<feature type="region of interest" description="Disordered" evidence="5">
    <location>
        <begin position="1"/>
        <end position="21"/>
    </location>
</feature>
<dbReference type="CDD" id="cd02440">
    <property type="entry name" value="AdoMet_MTases"/>
    <property type="match status" value="1"/>
</dbReference>
<reference evidence="8 9" key="1">
    <citation type="submission" date="2019-03" db="EMBL/GenBank/DDBJ databases">
        <title>Genomic Encyclopedia of Type Strains, Phase III (KMG-III): the genomes of soil and plant-associated and newly described type strains.</title>
        <authorList>
            <person name="Whitman W."/>
        </authorList>
    </citation>
    <scope>NUCLEOTIDE SEQUENCE [LARGE SCALE GENOMIC DNA]</scope>
    <source>
        <strain evidence="8 9">CECT 8976</strain>
    </source>
</reference>
<evidence type="ECO:0000313" key="9">
    <source>
        <dbReference type="Proteomes" id="UP000295611"/>
    </source>
</evidence>
<feature type="domain" description="O-methyltransferase dimerisation" evidence="7">
    <location>
        <begin position="33"/>
        <end position="107"/>
    </location>
</feature>
<organism evidence="8 9">
    <name type="scientific">Paludibacterium purpuratum</name>
    <dbReference type="NCBI Taxonomy" id="1144873"/>
    <lineage>
        <taxon>Bacteria</taxon>
        <taxon>Pseudomonadati</taxon>
        <taxon>Pseudomonadota</taxon>
        <taxon>Betaproteobacteria</taxon>
        <taxon>Neisseriales</taxon>
        <taxon>Chromobacteriaceae</taxon>
        <taxon>Paludibacterium</taxon>
    </lineage>
</organism>
<evidence type="ECO:0000259" key="7">
    <source>
        <dbReference type="Pfam" id="PF08100"/>
    </source>
</evidence>
<dbReference type="InterPro" id="IPR029063">
    <property type="entry name" value="SAM-dependent_MTases_sf"/>
</dbReference>
<sequence>MAIHNVQPPSPAVPAAKPDENTEAEAQQAMRRLVTGAWVSQAIVVAAELSIADHLADGERSVNDLAVASGANPDALYRLLRALTCVGLFQEGHAGRTFRNTALSETLRSERPGSLRSLVRQMGIEILWQSWGNTLYSVRTGQSAFHRLAGQTLFDYIGTHPEAAEIVNDAMASLSEQEAPTVVDAYDFSAAATIVDVGGGHGLLLAEILAATPKARGILLELPHAAEGALRLFAERDLSSRVDVIVGNALEAVPTGGDIYLMKHIVHDWDDAHAIRFVSNCAAAMPADGKLLLIEMVLPPPNQPHFAKLLDLHMLVNYPGGRERTIEEFKRLYEAAGLQLTRINPTSGTTCVIEGTKFKT</sequence>
<feature type="active site" description="Proton acceptor" evidence="4">
    <location>
        <position position="267"/>
    </location>
</feature>
<dbReference type="InterPro" id="IPR036390">
    <property type="entry name" value="WH_DNA-bd_sf"/>
</dbReference>
<evidence type="ECO:0000256" key="3">
    <source>
        <dbReference type="ARBA" id="ARBA00022691"/>
    </source>
</evidence>
<dbReference type="RefSeq" id="WP_133680443.1">
    <property type="nucleotide sequence ID" value="NZ_SNZP01000006.1"/>
</dbReference>
<evidence type="ECO:0000256" key="2">
    <source>
        <dbReference type="ARBA" id="ARBA00022679"/>
    </source>
</evidence>
<keyword evidence="3" id="KW-0949">S-adenosyl-L-methionine</keyword>
<keyword evidence="2 8" id="KW-0808">Transferase</keyword>
<dbReference type="InterPro" id="IPR016461">
    <property type="entry name" value="COMT-like"/>
</dbReference>
<dbReference type="GO" id="GO:0046983">
    <property type="term" value="F:protein dimerization activity"/>
    <property type="evidence" value="ECO:0007669"/>
    <property type="project" value="InterPro"/>
</dbReference>
<dbReference type="PIRSF" id="PIRSF005739">
    <property type="entry name" value="O-mtase"/>
    <property type="match status" value="1"/>
</dbReference>
<dbReference type="InterPro" id="IPR001077">
    <property type="entry name" value="COMT_C"/>
</dbReference>
<dbReference type="GO" id="GO:0032259">
    <property type="term" value="P:methylation"/>
    <property type="evidence" value="ECO:0007669"/>
    <property type="project" value="UniProtKB-KW"/>
</dbReference>
<dbReference type="PANTHER" id="PTHR43712:SF2">
    <property type="entry name" value="O-METHYLTRANSFERASE CICE"/>
    <property type="match status" value="1"/>
</dbReference>
<dbReference type="Gene3D" id="1.10.287.1350">
    <property type="match status" value="1"/>
</dbReference>
<dbReference type="AlphaFoldDB" id="A0A4R7B630"/>
<dbReference type="OrthoDB" id="582216at2"/>
<proteinExistence type="predicted"/>
<protein>
    <submittedName>
        <fullName evidence="8">Methyltransferase family protein</fullName>
    </submittedName>
</protein>
<dbReference type="PROSITE" id="PS51683">
    <property type="entry name" value="SAM_OMT_II"/>
    <property type="match status" value="1"/>
</dbReference>
<dbReference type="PANTHER" id="PTHR43712">
    <property type="entry name" value="PUTATIVE (AFU_ORTHOLOGUE AFUA_4G14580)-RELATED"/>
    <property type="match status" value="1"/>
</dbReference>
<dbReference type="GO" id="GO:0008171">
    <property type="term" value="F:O-methyltransferase activity"/>
    <property type="evidence" value="ECO:0007669"/>
    <property type="project" value="InterPro"/>
</dbReference>
<dbReference type="SUPFAM" id="SSF53335">
    <property type="entry name" value="S-adenosyl-L-methionine-dependent methyltransferases"/>
    <property type="match status" value="1"/>
</dbReference>
<keyword evidence="1 8" id="KW-0489">Methyltransferase</keyword>
<accession>A0A4R7B630</accession>
<dbReference type="InterPro" id="IPR012967">
    <property type="entry name" value="COMT_dimerisation"/>
</dbReference>
<gene>
    <name evidence="8" type="ORF">DFP86_106221</name>
</gene>
<evidence type="ECO:0000256" key="4">
    <source>
        <dbReference type="PIRSR" id="PIRSR005739-1"/>
    </source>
</evidence>
<dbReference type="EMBL" id="SNZP01000006">
    <property type="protein sequence ID" value="TDR80078.1"/>
    <property type="molecule type" value="Genomic_DNA"/>
</dbReference>
<comment type="caution">
    <text evidence="8">The sequence shown here is derived from an EMBL/GenBank/DDBJ whole genome shotgun (WGS) entry which is preliminary data.</text>
</comment>
<dbReference type="Gene3D" id="3.40.50.150">
    <property type="entry name" value="Vaccinia Virus protein VP39"/>
    <property type="match status" value="1"/>
</dbReference>
<feature type="domain" description="O-methyltransferase C-terminal" evidence="6">
    <location>
        <begin position="138"/>
        <end position="338"/>
    </location>
</feature>
<dbReference type="Pfam" id="PF08100">
    <property type="entry name" value="Dimerisation"/>
    <property type="match status" value="1"/>
</dbReference>
<dbReference type="Gene3D" id="1.10.10.10">
    <property type="entry name" value="Winged helix-like DNA-binding domain superfamily/Winged helix DNA-binding domain"/>
    <property type="match status" value="1"/>
</dbReference>
<dbReference type="InterPro" id="IPR036388">
    <property type="entry name" value="WH-like_DNA-bd_sf"/>
</dbReference>
<name>A0A4R7B630_9NEIS</name>
<evidence type="ECO:0000313" key="8">
    <source>
        <dbReference type="EMBL" id="TDR80078.1"/>
    </source>
</evidence>
<evidence type="ECO:0000256" key="1">
    <source>
        <dbReference type="ARBA" id="ARBA00022603"/>
    </source>
</evidence>
<evidence type="ECO:0000256" key="5">
    <source>
        <dbReference type="SAM" id="MobiDB-lite"/>
    </source>
</evidence>
<dbReference type="Proteomes" id="UP000295611">
    <property type="component" value="Unassembled WGS sequence"/>
</dbReference>
<evidence type="ECO:0000259" key="6">
    <source>
        <dbReference type="Pfam" id="PF00891"/>
    </source>
</evidence>
<dbReference type="SUPFAM" id="SSF46785">
    <property type="entry name" value="Winged helix' DNA-binding domain"/>
    <property type="match status" value="1"/>
</dbReference>